<name>E6PWW2_9ZZZZ</name>
<protein>
    <recommendedName>
        <fullName evidence="3">DUF1186 domain-containing protein</fullName>
    </recommendedName>
</protein>
<proteinExistence type="predicted"/>
<sequence>MKRETVDITTILNELERLRGRFPRAAVEAAIAQQATITPELLRVLEETINRADMFAQDGEYLAHFYALYLLAQFREARAYPLVVRLALLPSKLLDDLCGDFITETLGRVLASVCGGDLAGIQQVIESADADEWARSAALAALVTLVTAGVKSREEIVALLGSFYRGGIERRESAVWSGLVNATCDLWPGELLAEIEQAFQDGLIEWRSVTREDVQFALDRGLEGQLAATARSRHHQLIDDTVRDFGGWACFQPQKARRDALTTKGDPSTTQQPPLNYAPLMKDTPKTGRNDPCPCGSGRKYKKCCLG</sequence>
<evidence type="ECO:0008006" key="3">
    <source>
        <dbReference type="Google" id="ProtNLM"/>
    </source>
</evidence>
<dbReference type="EMBL" id="CABN01000014">
    <property type="protein sequence ID" value="CBH99421.1"/>
    <property type="molecule type" value="Genomic_DNA"/>
</dbReference>
<gene>
    <name evidence="2" type="ORF">CARN3_0340</name>
</gene>
<dbReference type="AlphaFoldDB" id="E6PWW2"/>
<dbReference type="InterPro" id="IPR004027">
    <property type="entry name" value="SEC_C_motif"/>
</dbReference>
<feature type="region of interest" description="Disordered" evidence="1">
    <location>
        <begin position="258"/>
        <end position="291"/>
    </location>
</feature>
<organism evidence="2">
    <name type="scientific">mine drainage metagenome</name>
    <dbReference type="NCBI Taxonomy" id="410659"/>
    <lineage>
        <taxon>unclassified sequences</taxon>
        <taxon>metagenomes</taxon>
        <taxon>ecological metagenomes</taxon>
    </lineage>
</organism>
<dbReference type="Pfam" id="PF02810">
    <property type="entry name" value="SEC-C"/>
    <property type="match status" value="1"/>
</dbReference>
<reference evidence="2" key="1">
    <citation type="submission" date="2009-10" db="EMBL/GenBank/DDBJ databases">
        <title>Diversity of trophic interactions inside an arsenic-rich microbial ecosystem.</title>
        <authorList>
            <person name="Bertin P.N."/>
            <person name="Heinrich-Salmeron A."/>
            <person name="Pelletier E."/>
            <person name="Goulhen-Chollet F."/>
            <person name="Arsene-Ploetze F."/>
            <person name="Gallien S."/>
            <person name="Calteau A."/>
            <person name="Vallenet D."/>
            <person name="Casiot C."/>
            <person name="Chane-Woon-Ming B."/>
            <person name="Giloteaux L."/>
            <person name="Barakat M."/>
            <person name="Bonnefoy V."/>
            <person name="Bruneel O."/>
            <person name="Chandler M."/>
            <person name="Cleiss J."/>
            <person name="Duran R."/>
            <person name="Elbaz-Poulichet F."/>
            <person name="Fonknechten N."/>
            <person name="Lauga B."/>
            <person name="Mornico D."/>
            <person name="Ortet P."/>
            <person name="Schaeffer C."/>
            <person name="Siguier P."/>
            <person name="Alexander Thil Smith A."/>
            <person name="Van Dorsselaer A."/>
            <person name="Weissenbach J."/>
            <person name="Medigue C."/>
            <person name="Le Paslier D."/>
        </authorList>
    </citation>
    <scope>NUCLEOTIDE SEQUENCE</scope>
</reference>
<accession>E6PWW2</accession>
<dbReference type="SUPFAM" id="SSF103642">
    <property type="entry name" value="Sec-C motif"/>
    <property type="match status" value="1"/>
</dbReference>
<dbReference type="Gene3D" id="3.10.450.50">
    <property type="match status" value="1"/>
</dbReference>
<evidence type="ECO:0000256" key="1">
    <source>
        <dbReference type="SAM" id="MobiDB-lite"/>
    </source>
</evidence>
<dbReference type="InterPro" id="IPR010602">
    <property type="entry name" value="DUF1186"/>
</dbReference>
<dbReference type="PANTHER" id="PTHR33747">
    <property type="entry name" value="UPF0225 PROTEIN SCO1677"/>
    <property type="match status" value="1"/>
</dbReference>
<dbReference type="Pfam" id="PF06685">
    <property type="entry name" value="DUF1186"/>
    <property type="match status" value="1"/>
</dbReference>
<comment type="caution">
    <text evidence="2">The sequence shown here is derived from an EMBL/GenBank/DDBJ whole genome shotgun (WGS) entry which is preliminary data.</text>
</comment>
<feature type="compositionally biased region" description="Polar residues" evidence="1">
    <location>
        <begin position="265"/>
        <end position="274"/>
    </location>
</feature>
<dbReference type="PANTHER" id="PTHR33747:SF1">
    <property type="entry name" value="ADENYLATE CYCLASE-ASSOCIATED CAP C-TERMINAL DOMAIN-CONTAINING PROTEIN"/>
    <property type="match status" value="1"/>
</dbReference>
<evidence type="ECO:0000313" key="2">
    <source>
        <dbReference type="EMBL" id="CBH99421.1"/>
    </source>
</evidence>